<dbReference type="InterPro" id="IPR002878">
    <property type="entry name" value="ChsH2_C"/>
</dbReference>
<comment type="caution">
    <text evidence="2">The sequence shown here is derived from an EMBL/GenBank/DDBJ whole genome shotgun (WGS) entry which is preliminary data.</text>
</comment>
<organism evidence="2 3">
    <name type="scientific">Candidatus Roizmanbacteria bacterium RIFCSPLOWO2_02_FULL_38_10</name>
    <dbReference type="NCBI Taxonomy" id="1802074"/>
    <lineage>
        <taxon>Bacteria</taxon>
        <taxon>Candidatus Roizmaniibacteriota</taxon>
    </lineage>
</organism>
<dbReference type="SUPFAM" id="SSF50249">
    <property type="entry name" value="Nucleic acid-binding proteins"/>
    <property type="match status" value="1"/>
</dbReference>
<accession>A0A1F7JJG1</accession>
<dbReference type="Proteomes" id="UP000176376">
    <property type="component" value="Unassembled WGS sequence"/>
</dbReference>
<evidence type="ECO:0000313" key="3">
    <source>
        <dbReference type="Proteomes" id="UP000176376"/>
    </source>
</evidence>
<sequence length="100" mass="11489">MLSPVKIWRRQSHIRDNLGKTGKILTWTKIYIAAKPFKKNAPYFVAMVELVGGRRLYGQLVDFTDQEPKIGMKVMTILRKVRQPSDEGVISYGIKFKPHG</sequence>
<gene>
    <name evidence="2" type="ORF">A3J15_03720</name>
</gene>
<reference evidence="2 3" key="1">
    <citation type="journal article" date="2016" name="Nat. Commun.">
        <title>Thousands of microbial genomes shed light on interconnected biogeochemical processes in an aquifer system.</title>
        <authorList>
            <person name="Anantharaman K."/>
            <person name="Brown C.T."/>
            <person name="Hug L.A."/>
            <person name="Sharon I."/>
            <person name="Castelle C.J."/>
            <person name="Probst A.J."/>
            <person name="Thomas B.C."/>
            <person name="Singh A."/>
            <person name="Wilkins M.J."/>
            <person name="Karaoz U."/>
            <person name="Brodie E.L."/>
            <person name="Williams K.H."/>
            <person name="Hubbard S.S."/>
            <person name="Banfield J.F."/>
        </authorList>
    </citation>
    <scope>NUCLEOTIDE SEQUENCE [LARGE SCALE GENOMIC DNA]</scope>
</reference>
<name>A0A1F7JJG1_9BACT</name>
<protein>
    <recommendedName>
        <fullName evidence="1">ChsH2 C-terminal OB-fold domain-containing protein</fullName>
    </recommendedName>
</protein>
<dbReference type="InterPro" id="IPR012340">
    <property type="entry name" value="NA-bd_OB-fold"/>
</dbReference>
<evidence type="ECO:0000313" key="2">
    <source>
        <dbReference type="EMBL" id="OGK55753.1"/>
    </source>
</evidence>
<dbReference type="STRING" id="1802074.A3J15_03720"/>
<feature type="domain" description="ChsH2 C-terminal OB-fold" evidence="1">
    <location>
        <begin position="18"/>
        <end position="74"/>
    </location>
</feature>
<dbReference type="EMBL" id="MGAY01000054">
    <property type="protein sequence ID" value="OGK55753.1"/>
    <property type="molecule type" value="Genomic_DNA"/>
</dbReference>
<proteinExistence type="predicted"/>
<dbReference type="AlphaFoldDB" id="A0A1F7JJG1"/>
<evidence type="ECO:0000259" key="1">
    <source>
        <dbReference type="Pfam" id="PF01796"/>
    </source>
</evidence>
<dbReference type="Pfam" id="PF01796">
    <property type="entry name" value="OB_ChsH2_C"/>
    <property type="match status" value="1"/>
</dbReference>